<dbReference type="Pfam" id="PF00028">
    <property type="entry name" value="Cadherin"/>
    <property type="match status" value="11"/>
</dbReference>
<evidence type="ECO:0000256" key="5">
    <source>
        <dbReference type="ARBA" id="ARBA00022729"/>
    </source>
</evidence>
<dbReference type="PANTHER" id="PTHR24026">
    <property type="entry name" value="FAT ATYPICAL CADHERIN-RELATED"/>
    <property type="match status" value="1"/>
</dbReference>
<keyword evidence="18" id="KW-1185">Reference proteome</keyword>
<dbReference type="GO" id="GO:0005886">
    <property type="term" value="C:plasma membrane"/>
    <property type="evidence" value="ECO:0007669"/>
    <property type="project" value="UniProtKB-SubCell"/>
</dbReference>
<organism evidence="17 18">
    <name type="scientific">Ridgeia piscesae</name>
    <name type="common">Tubeworm</name>
    <dbReference type="NCBI Taxonomy" id="27915"/>
    <lineage>
        <taxon>Eukaryota</taxon>
        <taxon>Metazoa</taxon>
        <taxon>Spiralia</taxon>
        <taxon>Lophotrochozoa</taxon>
        <taxon>Annelida</taxon>
        <taxon>Polychaeta</taxon>
        <taxon>Sedentaria</taxon>
        <taxon>Canalipalpata</taxon>
        <taxon>Sabellida</taxon>
        <taxon>Siboglinidae</taxon>
        <taxon>Ridgeia</taxon>
    </lineage>
</organism>
<evidence type="ECO:0000256" key="13">
    <source>
        <dbReference type="PROSITE-ProRule" id="PRU00043"/>
    </source>
</evidence>
<feature type="domain" description="Cadherin" evidence="16">
    <location>
        <begin position="667"/>
        <end position="774"/>
    </location>
</feature>
<dbReference type="FunFam" id="2.60.40.60:FF:000168">
    <property type="entry name" value="Cadherin-related family member 2"/>
    <property type="match status" value="1"/>
</dbReference>
<keyword evidence="12" id="KW-0325">Glycoprotein</keyword>
<feature type="region of interest" description="Disordered" evidence="14">
    <location>
        <begin position="1811"/>
        <end position="1870"/>
    </location>
</feature>
<evidence type="ECO:0000259" key="16">
    <source>
        <dbReference type="PROSITE" id="PS50268"/>
    </source>
</evidence>
<dbReference type="InterPro" id="IPR015919">
    <property type="entry name" value="Cadherin-like_sf"/>
</dbReference>
<feature type="domain" description="Cadherin" evidence="16">
    <location>
        <begin position="775"/>
        <end position="896"/>
    </location>
</feature>
<feature type="domain" description="Cadherin" evidence="16">
    <location>
        <begin position="1123"/>
        <end position="1222"/>
    </location>
</feature>
<feature type="transmembrane region" description="Helical" evidence="15">
    <location>
        <begin position="1687"/>
        <end position="1710"/>
    </location>
</feature>
<proteinExistence type="predicted"/>
<evidence type="ECO:0000256" key="9">
    <source>
        <dbReference type="ARBA" id="ARBA00022989"/>
    </source>
</evidence>
<feature type="domain" description="Cadherin" evidence="16">
    <location>
        <begin position="1006"/>
        <end position="1113"/>
    </location>
</feature>
<dbReference type="FunFam" id="2.60.40.60:FF:000039">
    <property type="entry name" value="FAT atypical cadherin 3"/>
    <property type="match status" value="1"/>
</dbReference>
<evidence type="ECO:0000256" key="10">
    <source>
        <dbReference type="ARBA" id="ARBA00023136"/>
    </source>
</evidence>
<feature type="region of interest" description="Disordered" evidence="14">
    <location>
        <begin position="1744"/>
        <end position="1776"/>
    </location>
</feature>
<keyword evidence="5" id="KW-0732">Signal</keyword>
<evidence type="ECO:0000256" key="3">
    <source>
        <dbReference type="ARBA" id="ARBA00022536"/>
    </source>
</evidence>
<dbReference type="InterPro" id="IPR002126">
    <property type="entry name" value="Cadherin-like_dom"/>
</dbReference>
<evidence type="ECO:0000256" key="2">
    <source>
        <dbReference type="ARBA" id="ARBA00022475"/>
    </source>
</evidence>
<keyword evidence="3" id="KW-0245">EGF-like domain</keyword>
<keyword evidence="6" id="KW-0677">Repeat</keyword>
<feature type="domain" description="Cadherin" evidence="16">
    <location>
        <begin position="1225"/>
        <end position="1333"/>
    </location>
</feature>
<evidence type="ECO:0000313" key="17">
    <source>
        <dbReference type="EMBL" id="KAK2168457.1"/>
    </source>
</evidence>
<comment type="caution">
    <text evidence="17">The sequence shown here is derived from an EMBL/GenBank/DDBJ whole genome shotgun (WGS) entry which is preliminary data.</text>
</comment>
<evidence type="ECO:0000256" key="15">
    <source>
        <dbReference type="SAM" id="Phobius"/>
    </source>
</evidence>
<evidence type="ECO:0000256" key="12">
    <source>
        <dbReference type="ARBA" id="ARBA00023180"/>
    </source>
</evidence>
<dbReference type="FunFam" id="2.60.40.60:FF:000098">
    <property type="entry name" value="cadherin-23 isoform X1"/>
    <property type="match status" value="1"/>
</dbReference>
<dbReference type="InterPro" id="IPR020894">
    <property type="entry name" value="Cadherin_CS"/>
</dbReference>
<evidence type="ECO:0000313" key="18">
    <source>
        <dbReference type="Proteomes" id="UP001209878"/>
    </source>
</evidence>
<feature type="compositionally biased region" description="Basic residues" evidence="14">
    <location>
        <begin position="1841"/>
        <end position="1850"/>
    </location>
</feature>
<keyword evidence="7 13" id="KW-0106">Calcium</keyword>
<dbReference type="SUPFAM" id="SSF49313">
    <property type="entry name" value="Cadherin-like"/>
    <property type="match status" value="14"/>
</dbReference>
<dbReference type="SMART" id="SM00112">
    <property type="entry name" value="CA"/>
    <property type="match status" value="13"/>
</dbReference>
<reference evidence="17" key="1">
    <citation type="journal article" date="2023" name="Mol. Biol. Evol.">
        <title>Third-Generation Sequencing Reveals the Adaptive Role of the Epigenome in Three Deep-Sea Polychaetes.</title>
        <authorList>
            <person name="Perez M."/>
            <person name="Aroh O."/>
            <person name="Sun Y."/>
            <person name="Lan Y."/>
            <person name="Juniper S.K."/>
            <person name="Young C.R."/>
            <person name="Angers B."/>
            <person name="Qian P.Y."/>
        </authorList>
    </citation>
    <scope>NUCLEOTIDE SEQUENCE</scope>
    <source>
        <strain evidence="17">R07B-5</strain>
    </source>
</reference>
<dbReference type="Gene3D" id="2.60.40.60">
    <property type="entry name" value="Cadherins"/>
    <property type="match status" value="14"/>
</dbReference>
<gene>
    <name evidence="17" type="ORF">NP493_1229g00054</name>
</gene>
<dbReference type="PANTHER" id="PTHR24026:SF136">
    <property type="entry name" value="PROTOCADHERIN-23"/>
    <property type="match status" value="1"/>
</dbReference>
<dbReference type="PRINTS" id="PR00205">
    <property type="entry name" value="CADHERIN"/>
</dbReference>
<dbReference type="FunFam" id="2.60.40.60:FF:000104">
    <property type="entry name" value="cadherin-23 isoform X1"/>
    <property type="match status" value="1"/>
</dbReference>
<keyword evidence="4 15" id="KW-0812">Transmembrane</keyword>
<sequence>MYILFSADSNEAPRFVNFPSPLTANEDISLDSTIGVLEAIDNDNANLDFAIQGEIANLILRLERIGPKKMEIRLKKKLDRETVSQYRMIFQVSDTINMIQKRAILFVIDVNDNEPSFTHLPYRVDVPEDSLIGKTVFTVTAVDPDSGIWGLISYNITTQQGVFGIDTYSGDVTLKEPLNYEAQTFYQLAITAVDAEGLNSSTDLIINVIDVQDTPPYFIQLPYLASVPENATVGASVMQVVAEDGDRGVPNAVNYTFISDQNYFHIDKDTGVITVSAPLDREDAQMESLLGVITLTVRAQEVTVTPQGKTTATAVVTIRILDVNDESPIFNHRVYEATVLENAQAHIPITLQPHGVEMIVKDHDKGDNGRLEVWLEGCDTFEVVPSRVLNEATLILRVKNSSALDYEVVQNISFQIVAQEYLTEERHLASAEVIVHIQDVNDNWPRFENDSYVARIPENSARGTFVTRVTATDKDSGNFAHLSYKLLGASTHLFSINSSTGVVSVAVDADQDWTILDREKLDTHQVTIEAVDGGGKRSSVRLDVHLLDVNDQAPEITRSQYESYVRENEVSLERAVVVEATDRDLPPNNQITYSIISGDTQANFTINSTTGHMALAGPINYEAMAPELAGKFTLVVMAKDHGILPLSSTVTVIVYVQDMNDQRPYFEREIYSAVITENCTGGTYVTTVSASDGDVTAPNNEIIYQIQSGSRDKFRIDARLGKIFVELGADLDHDVYGSSYTLMVLARDRGTPQLSGSATVLVTIMDVNNKVPVFSHDHRTVHLLESAALWWEVATYTATDLDGNSQLQYSLIEVLVEGVDEEGGVFKDHDYLNSLFGIHQANGTVYVKARLDRETVEKITVTILVVDVNAQFPPQQNATAKLTIVLDDINDNPPVFTPSATYTAQISEASQSGLNVKQLLATDADKDSTPIKYYIIHNTEQSNVFKITDANRESGVITLNKTVDHERDHWINFTVLAVDSGTPALSATANVAVEIKDINDNSPEWRTLENTVDVWENVTVGTEVTTVWAVDRDSDEFSKVMYFIKDGAFGKFHINNKTGVITTLAPLDREDVALYSLTLEARDNPGAPLSEQRKTPGYIRVRVLDVNDNRPAFEQTFYAGTDITENTKVGSQVATVKAVDSDIGDNGVVVYSLDLAAGNSSDLFGVRTGADSGRLYVSAPLHGKVGVYSVVVVARDRGDPSLWSAATVIVHVEDVNDHIPNIIYPPQNQTVYILENVPEGFFVTQVTAIDDDTGVNGEVRYELVRSPSSQIAWQKFRIDAKSGNITTAGAIDRETLETYYLDVRAYDLGTPSYDDRRTLTIVVVDTDDNPPTFNRKVVPSPYRVTVLEEDNGMVIATVALATDPDLGNNSHICYYIVGGDTEHWESFLLDKLSGRLRLVQPLDREVTTRVDLIVRASEDCWTDPLLQPQNRGVVWDRLDMSLLWVQVEVKDINDNAPRLSKQWFTAGVSEDTQVGATVLNLADYTEDPDEGNNSVNQYYIQPPFRITQPLETQLRQRGEKDVFRIGRHDGVIRTNIYFQADMQGYFEFVVIVNDSVKGHQDSTNVSVYLLSGSQRVRVILRGNTQEVGSFKDHFADFLSNITHMIINVDSIQTHQDSHGKPDSRKTDMFLHAVDPKTGKVLDAGMLIDLIDKNYMHLVHLFKTYNVIEIVRSKPVAAATSSQASLQIGLILVAVFLGCLLIIVCITCFMLRNRYKRKLKAATAMAFGSREVGLNRLDMPGTNIHSHEGSNPVWSGQYEPSWPQQSDKDSGTSVDNNAMMTSHYDEQEMSVEMYNDEYDNYNRVPALTMTTTTPTMTRNRGPANFLPKHTPPVPTTSNHNGLPRKPRRKPVNNKVNCNSHGAETNTIPNGLNGENGVRLNFNGSDNHAYLPAETFKKMDGIEMESTEI</sequence>
<dbReference type="GO" id="GO:0007156">
    <property type="term" value="P:homophilic cell adhesion via plasma membrane adhesion molecules"/>
    <property type="evidence" value="ECO:0007669"/>
    <property type="project" value="InterPro"/>
</dbReference>
<name>A0AAD9NFL3_RIDPI</name>
<keyword evidence="9 15" id="KW-1133">Transmembrane helix</keyword>
<protein>
    <recommendedName>
        <fullName evidence="16">Cadherin domain-containing protein</fullName>
    </recommendedName>
</protein>
<feature type="domain" description="Cadherin" evidence="16">
    <location>
        <begin position="118"/>
        <end position="218"/>
    </location>
</feature>
<dbReference type="Proteomes" id="UP001209878">
    <property type="component" value="Unassembled WGS sequence"/>
</dbReference>
<evidence type="ECO:0000256" key="7">
    <source>
        <dbReference type="ARBA" id="ARBA00022837"/>
    </source>
</evidence>
<evidence type="ECO:0000256" key="11">
    <source>
        <dbReference type="ARBA" id="ARBA00023157"/>
    </source>
</evidence>
<keyword evidence="10 15" id="KW-0472">Membrane</keyword>
<evidence type="ECO:0000256" key="14">
    <source>
        <dbReference type="SAM" id="MobiDB-lite"/>
    </source>
</evidence>
<accession>A0AAD9NFL3</accession>
<keyword evidence="11" id="KW-1015">Disulfide bond</keyword>
<evidence type="ECO:0000256" key="6">
    <source>
        <dbReference type="ARBA" id="ARBA00022737"/>
    </source>
</evidence>
<evidence type="ECO:0000256" key="4">
    <source>
        <dbReference type="ARBA" id="ARBA00022692"/>
    </source>
</evidence>
<feature type="domain" description="Cadherin" evidence="16">
    <location>
        <begin position="219"/>
        <end position="330"/>
    </location>
</feature>
<feature type="domain" description="Cadherin" evidence="16">
    <location>
        <begin position="557"/>
        <end position="666"/>
    </location>
</feature>
<dbReference type="PROSITE" id="PS00232">
    <property type="entry name" value="CADHERIN_1"/>
    <property type="match status" value="5"/>
</dbReference>
<dbReference type="FunFam" id="2.60.40.60:FF:000020">
    <property type="entry name" value="Dachsous cadherin-related 1b"/>
    <property type="match status" value="5"/>
</dbReference>
<feature type="domain" description="Cadherin" evidence="16">
    <location>
        <begin position="16"/>
        <end position="117"/>
    </location>
</feature>
<comment type="subcellular location">
    <subcellularLocation>
        <location evidence="1">Cell membrane</location>
        <topology evidence="1">Single-pass type I membrane protein</topology>
    </subcellularLocation>
</comment>
<dbReference type="PROSITE" id="PS50268">
    <property type="entry name" value="CADHERIN_2"/>
    <property type="match status" value="13"/>
</dbReference>
<feature type="domain" description="Cadherin" evidence="16">
    <location>
        <begin position="331"/>
        <end position="447"/>
    </location>
</feature>
<feature type="domain" description="Cadherin" evidence="16">
    <location>
        <begin position="898"/>
        <end position="1005"/>
    </location>
</feature>
<dbReference type="EMBL" id="JAODUO010001229">
    <property type="protein sequence ID" value="KAK2168457.1"/>
    <property type="molecule type" value="Genomic_DNA"/>
</dbReference>
<dbReference type="GO" id="GO:0005509">
    <property type="term" value="F:calcium ion binding"/>
    <property type="evidence" value="ECO:0007669"/>
    <property type="project" value="UniProtKB-UniRule"/>
</dbReference>
<feature type="compositionally biased region" description="Polar residues" evidence="14">
    <location>
        <begin position="1852"/>
        <end position="1868"/>
    </location>
</feature>
<keyword evidence="2" id="KW-1003">Cell membrane</keyword>
<evidence type="ECO:0000256" key="8">
    <source>
        <dbReference type="ARBA" id="ARBA00022889"/>
    </source>
</evidence>
<feature type="domain" description="Cadherin" evidence="16">
    <location>
        <begin position="448"/>
        <end position="556"/>
    </location>
</feature>
<dbReference type="CDD" id="cd11304">
    <property type="entry name" value="Cadherin_repeat"/>
    <property type="match status" value="13"/>
</dbReference>
<keyword evidence="8" id="KW-0130">Cell adhesion</keyword>
<evidence type="ECO:0000256" key="1">
    <source>
        <dbReference type="ARBA" id="ARBA00004251"/>
    </source>
</evidence>
<dbReference type="FunFam" id="2.60.40.60:FF:000013">
    <property type="entry name" value="Cadherin EGF LAG seven-pass G-type receptor"/>
    <property type="match status" value="1"/>
</dbReference>
<feature type="domain" description="Cadherin" evidence="16">
    <location>
        <begin position="1338"/>
        <end position="1459"/>
    </location>
</feature>